<dbReference type="Gene3D" id="2.170.130.10">
    <property type="entry name" value="TonB-dependent receptor, plug domain"/>
    <property type="match status" value="1"/>
</dbReference>
<name>A0ABS0KWU1_9BACT</name>
<evidence type="ECO:0000313" key="11">
    <source>
        <dbReference type="Proteomes" id="UP000601099"/>
    </source>
</evidence>
<dbReference type="RefSeq" id="WP_196953342.1">
    <property type="nucleotide sequence ID" value="NZ_JADWYK010000001.1"/>
</dbReference>
<dbReference type="SUPFAM" id="SSF56935">
    <property type="entry name" value="Porins"/>
    <property type="match status" value="1"/>
</dbReference>
<dbReference type="SUPFAM" id="SSF49464">
    <property type="entry name" value="Carboxypeptidase regulatory domain-like"/>
    <property type="match status" value="1"/>
</dbReference>
<evidence type="ECO:0000256" key="1">
    <source>
        <dbReference type="ARBA" id="ARBA00004571"/>
    </source>
</evidence>
<feature type="signal peptide" evidence="8">
    <location>
        <begin position="1"/>
        <end position="21"/>
    </location>
</feature>
<keyword evidence="4" id="KW-0812">Transmembrane</keyword>
<keyword evidence="10" id="KW-0675">Receptor</keyword>
<dbReference type="PANTHER" id="PTHR30069:SF46">
    <property type="entry name" value="OAR PROTEIN"/>
    <property type="match status" value="1"/>
</dbReference>
<dbReference type="Pfam" id="PF13620">
    <property type="entry name" value="CarboxypepD_reg"/>
    <property type="match status" value="1"/>
</dbReference>
<evidence type="ECO:0000313" key="10">
    <source>
        <dbReference type="EMBL" id="MBG8552303.1"/>
    </source>
</evidence>
<evidence type="ECO:0000256" key="6">
    <source>
        <dbReference type="ARBA" id="ARBA00023237"/>
    </source>
</evidence>
<keyword evidence="11" id="KW-1185">Reference proteome</keyword>
<protein>
    <submittedName>
        <fullName evidence="10">TonB-dependent receptor</fullName>
    </submittedName>
</protein>
<dbReference type="Proteomes" id="UP000601099">
    <property type="component" value="Unassembled WGS sequence"/>
</dbReference>
<dbReference type="InterPro" id="IPR057601">
    <property type="entry name" value="Oar-like_b-barrel"/>
</dbReference>
<accession>A0ABS0KWU1</accession>
<dbReference type="EMBL" id="JADWYK010000001">
    <property type="protein sequence ID" value="MBG8552303.1"/>
    <property type="molecule type" value="Genomic_DNA"/>
</dbReference>
<dbReference type="Gene3D" id="2.40.170.20">
    <property type="entry name" value="TonB-dependent receptor, beta-barrel domain"/>
    <property type="match status" value="1"/>
</dbReference>
<evidence type="ECO:0000259" key="9">
    <source>
        <dbReference type="Pfam" id="PF25183"/>
    </source>
</evidence>
<proteinExistence type="predicted"/>
<gene>
    <name evidence="10" type="ORF">I5L79_02030</name>
</gene>
<dbReference type="InterPro" id="IPR008969">
    <property type="entry name" value="CarboxyPept-like_regulatory"/>
</dbReference>
<evidence type="ECO:0000256" key="2">
    <source>
        <dbReference type="ARBA" id="ARBA00022448"/>
    </source>
</evidence>
<feature type="region of interest" description="Disordered" evidence="7">
    <location>
        <begin position="300"/>
        <end position="329"/>
    </location>
</feature>
<evidence type="ECO:0000256" key="5">
    <source>
        <dbReference type="ARBA" id="ARBA00023136"/>
    </source>
</evidence>
<evidence type="ECO:0000256" key="8">
    <source>
        <dbReference type="SAM" id="SignalP"/>
    </source>
</evidence>
<comment type="subcellular location">
    <subcellularLocation>
        <location evidence="1">Cell outer membrane</location>
        <topology evidence="1">Multi-pass membrane protein</topology>
    </subcellularLocation>
</comment>
<feature type="domain" description="TonB-dependent transporter Oar-like beta-barrel" evidence="9">
    <location>
        <begin position="239"/>
        <end position="1088"/>
    </location>
</feature>
<keyword evidence="3" id="KW-1134">Transmembrane beta strand</keyword>
<keyword evidence="6" id="KW-0998">Cell outer membrane</keyword>
<dbReference type="Pfam" id="PF25183">
    <property type="entry name" value="OMP_b-brl_4"/>
    <property type="match status" value="1"/>
</dbReference>
<evidence type="ECO:0000256" key="3">
    <source>
        <dbReference type="ARBA" id="ARBA00022452"/>
    </source>
</evidence>
<feature type="compositionally biased region" description="Polar residues" evidence="7">
    <location>
        <begin position="308"/>
        <end position="329"/>
    </location>
</feature>
<dbReference type="InterPro" id="IPR036942">
    <property type="entry name" value="Beta-barrel_TonB_sf"/>
</dbReference>
<organism evidence="10 11">
    <name type="scientific">Hymenobacter guriensis</name>
    <dbReference type="NCBI Taxonomy" id="2793065"/>
    <lineage>
        <taxon>Bacteria</taxon>
        <taxon>Pseudomonadati</taxon>
        <taxon>Bacteroidota</taxon>
        <taxon>Cytophagia</taxon>
        <taxon>Cytophagales</taxon>
        <taxon>Hymenobacteraceae</taxon>
        <taxon>Hymenobacter</taxon>
    </lineage>
</organism>
<evidence type="ECO:0000256" key="4">
    <source>
        <dbReference type="ARBA" id="ARBA00022692"/>
    </source>
</evidence>
<dbReference type="PANTHER" id="PTHR30069">
    <property type="entry name" value="TONB-DEPENDENT OUTER MEMBRANE RECEPTOR"/>
    <property type="match status" value="1"/>
</dbReference>
<dbReference type="InterPro" id="IPR039426">
    <property type="entry name" value="TonB-dep_rcpt-like"/>
</dbReference>
<sequence length="1167" mass="127560">MKNLGLRHLFLLLLTVLSAHVGWSQGTTTAAMNGTITDKAGAGLPGATVIAVHTPTNTQYVAPTNSEGRFNIQNMRVGGPYTVRVTFIGYQEATREGLFLTLGQNQRLDINLSEQTQQLAGVTVTGQQNPIINSDRTGAATTVQREQIERLPTINRSLSDYTRLTPQSNGNSFGGRSSSFNNITIDGAVFNNAFGLQSTVGSQAGAQPISLDAIDQIQVSIAPFDVRQGSFTGAGVNVVTRSGTNKFSGSIYGFYRNQKLVGKKVGDFEQDYPKFNLHNEGFRVGGPIIKDKLFFFVNGERERRNDPPTGNFTANRSDTPPAVGSQTSQASAKDLDALQRFLLEKYNYNAGDYENYQLRANSDKITVKLDWNISQNHRFNIKYNFLKSYADIPPSTSGAINAQRSQTQFGLPFSSSYYTINNNLNSYIAELNSTLGGGKFSNNLTAGYTAFRDFRESSGGIFPLVDIGTQVGLSTGAGLSGINAANSLTSFGYEPFSANNVLNSDVYQFGDNFTAYLGKHNVTVGTYNEYYKFKNGFAPNYYGNYSFNSLEDFYASAGYSYDRTAGTYSKITDPAFTAPGPARYNLQYSAMPGGEFPFAFIEAIQLGLYAQDEWSPLSNLKVTYGVRADLPYLTSDLQQNTNAANLTFRDGVKINTGSVPKKSVLFSPRVGFNWDVNGDSKTQLRGGTGIFTGRVPFVWLSNQASNNGVQFGSFSTSGSVPTTNADGTIRPNASIYPFSGDVNAYRPQNAAANTAYNLAVTADDFKFPQVWRTNLAVDQELPGGIIGTLEAFYTQDLNAVYHQNVNLPGSENNPYARANGADTRPIFYNLDPTKTAVYTPTKNYQIYGSIPAAQGGNTAAKPNISDAIVMKNTNKGYSYAVTAQLQKAFNSGLSLSAAYTYSDARSVNDGGSIAQSIWRDRSISGDPNAEALSYSQFLQQHRVIGSLAYKKEYIGHLATTVSMFFEAAPAGRYSYVYSGDMNGDNQTSNDLMYIPRNQSEIVLRDITLTANQGGGVYSAAQQWADLDAFINQDKYLSKRRGEYAERNGAVRPWQNRLDVRLLQDIFTDLGENRNTLQFSIDIFNVGNLISKDWGTFQTANKVNPLTFSGYTPQGQPVFQFPYLTNPSLNSATGNVTSGVPLSKTFRDDTGGIGSRWQGQIGLRYIFN</sequence>
<dbReference type="Gene3D" id="2.60.40.1120">
    <property type="entry name" value="Carboxypeptidase-like, regulatory domain"/>
    <property type="match status" value="1"/>
</dbReference>
<reference evidence="10 11" key="1">
    <citation type="submission" date="2020-11" db="EMBL/GenBank/DDBJ databases">
        <title>Hymenobacter sp.</title>
        <authorList>
            <person name="Kim M.K."/>
        </authorList>
    </citation>
    <scope>NUCLEOTIDE SEQUENCE [LARGE SCALE GENOMIC DNA]</scope>
    <source>
        <strain evidence="10 11">BT594</strain>
    </source>
</reference>
<evidence type="ECO:0000256" key="7">
    <source>
        <dbReference type="SAM" id="MobiDB-lite"/>
    </source>
</evidence>
<keyword evidence="8" id="KW-0732">Signal</keyword>
<dbReference type="InterPro" id="IPR037066">
    <property type="entry name" value="Plug_dom_sf"/>
</dbReference>
<keyword evidence="5" id="KW-0472">Membrane</keyword>
<feature type="chain" id="PRO_5045676390" evidence="8">
    <location>
        <begin position="22"/>
        <end position="1167"/>
    </location>
</feature>
<keyword evidence="2" id="KW-0813">Transport</keyword>
<comment type="caution">
    <text evidence="10">The sequence shown here is derived from an EMBL/GenBank/DDBJ whole genome shotgun (WGS) entry which is preliminary data.</text>
</comment>